<feature type="domain" description="Heparinase II/III-like C-terminal" evidence="2">
    <location>
        <begin position="553"/>
        <end position="608"/>
    </location>
</feature>
<evidence type="ECO:0000256" key="1">
    <source>
        <dbReference type="ARBA" id="ARBA00004196"/>
    </source>
</evidence>
<dbReference type="EMBL" id="MFKF01000348">
    <property type="protein sequence ID" value="OGG46010.1"/>
    <property type="molecule type" value="Genomic_DNA"/>
</dbReference>
<dbReference type="InterPro" id="IPR012480">
    <property type="entry name" value="Hepar_II_III_C"/>
</dbReference>
<evidence type="ECO:0000313" key="4">
    <source>
        <dbReference type="Proteomes" id="UP000178606"/>
    </source>
</evidence>
<name>A0A1F6CAB6_HANXR</name>
<dbReference type="GO" id="GO:0016829">
    <property type="term" value="F:lyase activity"/>
    <property type="evidence" value="ECO:0007669"/>
    <property type="project" value="InterPro"/>
</dbReference>
<dbReference type="GO" id="GO:0030313">
    <property type="term" value="C:cell envelope"/>
    <property type="evidence" value="ECO:0007669"/>
    <property type="project" value="UniProtKB-SubCell"/>
</dbReference>
<reference evidence="3 4" key="1">
    <citation type="journal article" date="2016" name="Nat. Commun.">
        <title>Thousands of microbial genomes shed light on interconnected biogeochemical processes in an aquifer system.</title>
        <authorList>
            <person name="Anantharaman K."/>
            <person name="Brown C.T."/>
            <person name="Hug L.A."/>
            <person name="Sharon I."/>
            <person name="Castelle C.J."/>
            <person name="Probst A.J."/>
            <person name="Thomas B.C."/>
            <person name="Singh A."/>
            <person name="Wilkins M.J."/>
            <person name="Karaoz U."/>
            <person name="Brodie E.L."/>
            <person name="Williams K.H."/>
            <person name="Hubbard S.S."/>
            <person name="Banfield J.F."/>
        </authorList>
    </citation>
    <scope>NUCLEOTIDE SEQUENCE [LARGE SCALE GENOMIC DNA]</scope>
    <source>
        <strain evidence="4">RIFCSPLOWO2_12_FULL_64_10</strain>
    </source>
</reference>
<dbReference type="Gene3D" id="2.70.98.70">
    <property type="match status" value="1"/>
</dbReference>
<dbReference type="Proteomes" id="UP000178606">
    <property type="component" value="Unassembled WGS sequence"/>
</dbReference>
<evidence type="ECO:0000259" key="2">
    <source>
        <dbReference type="Pfam" id="PF07940"/>
    </source>
</evidence>
<comment type="subcellular location">
    <subcellularLocation>
        <location evidence="1">Cell envelope</location>
    </subcellularLocation>
</comment>
<dbReference type="AlphaFoldDB" id="A0A1F6CAB6"/>
<gene>
    <name evidence="3" type="ORF">A3F84_26325</name>
</gene>
<accession>A0A1F6CAB6</accession>
<evidence type="ECO:0000313" key="3">
    <source>
        <dbReference type="EMBL" id="OGG46010.1"/>
    </source>
</evidence>
<protein>
    <recommendedName>
        <fullName evidence="2">Heparinase II/III-like C-terminal domain-containing protein</fullName>
    </recommendedName>
</protein>
<proteinExistence type="predicted"/>
<dbReference type="InterPro" id="IPR008929">
    <property type="entry name" value="Chondroitin_lyas"/>
</dbReference>
<organism evidence="3 4">
    <name type="scientific">Handelsmanbacteria sp. (strain RIFCSPLOWO2_12_FULL_64_10)</name>
    <dbReference type="NCBI Taxonomy" id="1817868"/>
    <lineage>
        <taxon>Bacteria</taxon>
        <taxon>Candidatus Handelsmaniibacteriota</taxon>
    </lineage>
</organism>
<comment type="caution">
    <text evidence="3">The sequence shown here is derived from an EMBL/GenBank/DDBJ whole genome shotgun (WGS) entry which is preliminary data.</text>
</comment>
<sequence>MPSWNSRGERECRQRLEALKGRLYRSSLTVAHPCLRIRDENLEIARANIKKHDWAKKFYDNMVALADHYADRTVAWIETMIPALTPLHIYGTFCPVCEGDNTWAMIWDHRDPEKLTCCHCGVVMTDQKFPEEGRLELPRSGQTLTYYLHPGEKGDPEFATGRHAFVWAGRKVHTSFLGAIRQKKTHHMPGVARALAILYRMTGQDRYARAAATILKRFAQVYPNYVFHDYWNTFMDCDPLYACELMARDRDVGRYEVNACPDQQARSGMKSGKLIQTFWGCGRMSSGGVQAEARHLMDLTEALDLLWDAKGRDGSPFLTKRERETVIRDLLAEGLFTFTHWEGINNKVAGCRVGEVALGRFLGAPGYVHRGVEGFEPYLRGFFNFDGSTNEGSGYYSYAVSNVHLLPEVARGYTDPPSYRKKDRFKDLDLYDPDGIYRTVLRARPLMTLPDGRVPHTADAHEGHPGWPGPAWLHNIGAVRLGREFVPFVNFSSGDDFAFFNRPAVMKGTDPPPVRDLFFPGWLQAVFNTGYQRTFQEDLTGTATFLMNFYEPDGHDHPDALNIAMFADGVEVLSDLGYIGDHPLNASIRSTLKHNLVVLDEKEQLPRGQRPPGAVRLIAASPRVKVIEADCRAYAEAEVYRRCCFMVHRGAGPAYLVDLFRAKGGKVHDYAIHGEGKLTALPAFTEGKPIPLSKRRGTMGRDIEKLRVGKPVGRQVAHGAALPPTTSHLPSTWTVAWTDEGATMRVHFVSPVSEVIVGEGPGQRNHSEIGARHDYLFARNRDRGQGNGFVTVIDHYRETPDITGVQAIALPDGAGGPVALRVFRRAGEDTILHSPDPSERVFGRMTFAGRAAVHSREQDGRLSLFLAESSRFTALNLSVTLQRPVIEGTITASDGSGFETDARIPDAAALIGSFVEVEDPEQGCWTAYAIQSVRGRRVEVDLFPFNAGTRFRIPSVFSLEQESGDALRVRTTAPAEVTLRTDRFSQAVYERDGKETRAAQTRVDNGNLIIQVDPRILKSNDLLFRLK</sequence>
<dbReference type="SUPFAM" id="SSF48230">
    <property type="entry name" value="Chondroitin AC/alginate lyase"/>
    <property type="match status" value="1"/>
</dbReference>
<dbReference type="Pfam" id="PF07940">
    <property type="entry name" value="Hepar_II_III_C"/>
    <property type="match status" value="1"/>
</dbReference>
<dbReference type="Gene3D" id="1.50.10.100">
    <property type="entry name" value="Chondroitin AC/alginate lyase"/>
    <property type="match status" value="1"/>
</dbReference>